<keyword evidence="1" id="KW-0614">Plasmid</keyword>
<sequence>MPRQVNAFLVGYTRRAFLVSASGGCPPDDAQDPSCFAKNCVPERDIPGSPFLGLFRH</sequence>
<organism evidence="1">
    <name type="scientific">Erwinia amylovora</name>
    <name type="common">Fire blight bacteria</name>
    <dbReference type="NCBI Taxonomy" id="552"/>
    <lineage>
        <taxon>Bacteria</taxon>
        <taxon>Pseudomonadati</taxon>
        <taxon>Pseudomonadota</taxon>
        <taxon>Gammaproteobacteria</taxon>
        <taxon>Enterobacterales</taxon>
        <taxon>Erwiniaceae</taxon>
        <taxon>Erwinia</taxon>
    </lineage>
</organism>
<gene>
    <name evidence="1" type="ORF">EAMY692_p20035</name>
</gene>
<protein>
    <submittedName>
        <fullName evidence="1">Uncharacterized protein</fullName>
    </submittedName>
</protein>
<dbReference type="EMBL" id="HG813239">
    <property type="protein sequence ID" value="CDM08161.1"/>
    <property type="molecule type" value="Genomic_DNA"/>
</dbReference>
<evidence type="ECO:0000313" key="1">
    <source>
        <dbReference type="EMBL" id="CDM08161.1"/>
    </source>
</evidence>
<geneLocation type="plasmid" evidence="1">
    <name>pEA29</name>
</geneLocation>
<accession>A0A0P0ZGF1</accession>
<name>A0A0P0ZGF1_ERWAM</name>
<reference evidence="1" key="1">
    <citation type="submission" date="2013-11" db="EMBL/GenBank/DDBJ databases">
        <title>The novel cryptic plasmid pEA68 of Erwinia amylovora strain 692 and definition of a novel family of plasmids.</title>
        <authorList>
            <person name="Ismail E."/>
            <person name="Blom J."/>
            <person name="Bultreys A."/>
            <person name="Ivanovic M."/>
            <person name="Obradovic A."/>
            <person name="Van Doorn J."/>
            <person name="Bergsma-Vlami M."/>
            <person name="Maes M."/>
            <person name="Willems A."/>
            <person name="Stockwell V."/>
            <person name="Smits T.H.M."/>
            <person name="Pulawska J."/>
        </authorList>
    </citation>
    <scope>NUCLEOTIDE SEQUENCE [LARGE SCALE GENOMIC DNA]</scope>
    <source>
        <strain evidence="1">692</strain>
        <plasmid evidence="1">pEA29</plasmid>
    </source>
</reference>
<proteinExistence type="predicted"/>
<dbReference type="AlphaFoldDB" id="A0A0P0ZGF1"/>